<dbReference type="InParanoid" id="D2V8W4"/>
<dbReference type="Proteomes" id="UP000006671">
    <property type="component" value="Unassembled WGS sequence"/>
</dbReference>
<evidence type="ECO:0000313" key="3">
    <source>
        <dbReference type="Proteomes" id="UP000006671"/>
    </source>
</evidence>
<protein>
    <submittedName>
        <fullName evidence="2">Predicted protein</fullName>
    </submittedName>
</protein>
<evidence type="ECO:0000256" key="1">
    <source>
        <dbReference type="SAM" id="Phobius"/>
    </source>
</evidence>
<dbReference type="VEuPathDB" id="AmoebaDB:NAEGRDRAFT_65305"/>
<dbReference type="GeneID" id="8859747"/>
<accession>D2V8W4</accession>
<feature type="transmembrane region" description="Helical" evidence="1">
    <location>
        <begin position="12"/>
        <end position="31"/>
    </location>
</feature>
<sequence length="232" mass="26582">MGITRRGGYNPFGIQFLVVFLIITIYVTSTWKETVFCREQVNYPAQQHQKLVESLLNIVTSPRERNISETFSLLSHNYYLKVYGSVKDSSISFSGSYKGPKAWELFYKQLSKVFNLNKYEFKEYTFMAGPTGQVNQSSVVQLYDIHHTIYQSLKVSISEMIYFESDPLNNVITETHLFCDTNHLANVLSVDSGKTDTETFFVVGAGLIGMLIGSGRSISRILFPNWIYYCFK</sequence>
<dbReference type="OMA" id="EMIYFES"/>
<dbReference type="RefSeq" id="XP_002679505.1">
    <property type="nucleotide sequence ID" value="XM_002679459.1"/>
</dbReference>
<dbReference type="OrthoDB" id="10411845at2759"/>
<organism evidence="3">
    <name type="scientific">Naegleria gruberi</name>
    <name type="common">Amoeba</name>
    <dbReference type="NCBI Taxonomy" id="5762"/>
    <lineage>
        <taxon>Eukaryota</taxon>
        <taxon>Discoba</taxon>
        <taxon>Heterolobosea</taxon>
        <taxon>Tetramitia</taxon>
        <taxon>Eutetramitia</taxon>
        <taxon>Vahlkampfiidae</taxon>
        <taxon>Naegleria</taxon>
    </lineage>
</organism>
<reference evidence="2 3" key="1">
    <citation type="journal article" date="2010" name="Cell">
        <title>The genome of Naegleria gruberi illuminates early eukaryotic versatility.</title>
        <authorList>
            <person name="Fritz-Laylin L.K."/>
            <person name="Prochnik S.E."/>
            <person name="Ginger M.L."/>
            <person name="Dacks J.B."/>
            <person name="Carpenter M.L."/>
            <person name="Field M.C."/>
            <person name="Kuo A."/>
            <person name="Paredez A."/>
            <person name="Chapman J."/>
            <person name="Pham J."/>
            <person name="Shu S."/>
            <person name="Neupane R."/>
            <person name="Cipriano M."/>
            <person name="Mancuso J."/>
            <person name="Tu H."/>
            <person name="Salamov A."/>
            <person name="Lindquist E."/>
            <person name="Shapiro H."/>
            <person name="Lucas S."/>
            <person name="Grigoriev I.V."/>
            <person name="Cande W.Z."/>
            <person name="Fulton C."/>
            <person name="Rokhsar D.S."/>
            <person name="Dawson S.C."/>
        </authorList>
    </citation>
    <scope>NUCLEOTIDE SEQUENCE [LARGE SCALE GENOMIC DNA]</scope>
    <source>
        <strain evidence="2 3">NEG-M</strain>
    </source>
</reference>
<gene>
    <name evidence="2" type="ORF">NAEGRDRAFT_65305</name>
</gene>
<dbReference type="EMBL" id="GG738857">
    <property type="protein sequence ID" value="EFC46761.1"/>
    <property type="molecule type" value="Genomic_DNA"/>
</dbReference>
<proteinExistence type="predicted"/>
<keyword evidence="1" id="KW-0812">Transmembrane</keyword>
<name>D2V8W4_NAEGR</name>
<dbReference type="KEGG" id="ngr:NAEGRDRAFT_65305"/>
<dbReference type="AlphaFoldDB" id="D2V8W4"/>
<evidence type="ECO:0000313" key="2">
    <source>
        <dbReference type="EMBL" id="EFC46761.1"/>
    </source>
</evidence>
<keyword evidence="1" id="KW-1133">Transmembrane helix</keyword>
<keyword evidence="3" id="KW-1185">Reference proteome</keyword>
<keyword evidence="1" id="KW-0472">Membrane</keyword>